<accession>A0A512INE3</accession>
<dbReference type="AlphaFoldDB" id="A0A512INE3"/>
<dbReference type="EMBL" id="BJZT01000014">
    <property type="protein sequence ID" value="GEO99233.1"/>
    <property type="molecule type" value="Genomic_DNA"/>
</dbReference>
<feature type="compositionally biased region" description="Basic and acidic residues" evidence="1">
    <location>
        <begin position="14"/>
        <end position="26"/>
    </location>
</feature>
<protein>
    <submittedName>
        <fullName evidence="2">Uncharacterized protein</fullName>
    </submittedName>
</protein>
<feature type="compositionally biased region" description="Basic and acidic residues" evidence="1">
    <location>
        <begin position="35"/>
        <end position="44"/>
    </location>
</feature>
<proteinExistence type="predicted"/>
<evidence type="ECO:0000256" key="1">
    <source>
        <dbReference type="SAM" id="MobiDB-lite"/>
    </source>
</evidence>
<keyword evidence="3" id="KW-1185">Reference proteome</keyword>
<evidence type="ECO:0000313" key="2">
    <source>
        <dbReference type="EMBL" id="GEO99233.1"/>
    </source>
</evidence>
<reference evidence="2 3" key="1">
    <citation type="submission" date="2019-07" db="EMBL/GenBank/DDBJ databases">
        <title>Whole genome shotgun sequence of Methylobacterium haplocladii NBRC 107714.</title>
        <authorList>
            <person name="Hosoyama A."/>
            <person name="Uohara A."/>
            <person name="Ohji S."/>
            <person name="Ichikawa N."/>
        </authorList>
    </citation>
    <scope>NUCLEOTIDE SEQUENCE [LARGE SCALE GENOMIC DNA]</scope>
    <source>
        <strain evidence="2 3">NBRC 107714</strain>
    </source>
</reference>
<feature type="region of interest" description="Disordered" evidence="1">
    <location>
        <begin position="1"/>
        <end position="78"/>
    </location>
</feature>
<organism evidence="2 3">
    <name type="scientific">Methylobacterium haplocladii</name>
    <dbReference type="NCBI Taxonomy" id="1176176"/>
    <lineage>
        <taxon>Bacteria</taxon>
        <taxon>Pseudomonadati</taxon>
        <taxon>Pseudomonadota</taxon>
        <taxon>Alphaproteobacteria</taxon>
        <taxon>Hyphomicrobiales</taxon>
        <taxon>Methylobacteriaceae</taxon>
        <taxon>Methylobacterium</taxon>
    </lineage>
</organism>
<name>A0A512INE3_9HYPH</name>
<dbReference type="Proteomes" id="UP000321258">
    <property type="component" value="Unassembled WGS sequence"/>
</dbReference>
<sequence length="78" mass="8436">MACESAPEGGATRTSDREAVSMDTRQRQRRPGGGKLEDRIETVEHPQTASGTLDPIAGFRTGPEHFEQNDGIFGRGHA</sequence>
<comment type="caution">
    <text evidence="2">The sequence shown here is derived from an EMBL/GenBank/DDBJ whole genome shotgun (WGS) entry which is preliminary data.</text>
</comment>
<gene>
    <name evidence="2" type="ORF">MHA02_16210</name>
</gene>
<evidence type="ECO:0000313" key="3">
    <source>
        <dbReference type="Proteomes" id="UP000321258"/>
    </source>
</evidence>